<feature type="signal peptide" evidence="1">
    <location>
        <begin position="1"/>
        <end position="20"/>
    </location>
</feature>
<protein>
    <submittedName>
        <fullName evidence="2">Uncharacterized protein</fullName>
    </submittedName>
</protein>
<feature type="chain" id="PRO_5036929727" evidence="1">
    <location>
        <begin position="21"/>
        <end position="198"/>
    </location>
</feature>
<keyword evidence="1" id="KW-0732">Signal</keyword>
<sequence length="198" mass="22399">MTRAATSLFFLLLAAGQVAAAGFTDPDWPCIQRKVENLSFGLMWPHPVEEEALPPDARDLAALLSLRRVSLDEAQEYVRAYVEDHPETGARELGGIFRKVFDNLAGDRRRVMNGIANYAQSQTALSEKIDTARSEMEALLAASSPDFDRVDALEKQVDWDERIFKDRRKSLTYVCETPVLLEKRIYAIAQMLMTFVQE</sequence>
<dbReference type="AlphaFoldDB" id="A0A939EJ33"/>
<accession>A0A939EJ33</accession>
<evidence type="ECO:0000256" key="1">
    <source>
        <dbReference type="SAM" id="SignalP"/>
    </source>
</evidence>
<proteinExistence type="predicted"/>
<dbReference type="EMBL" id="JAEKJZ010000006">
    <property type="protein sequence ID" value="MBN9673327.1"/>
    <property type="molecule type" value="Genomic_DNA"/>
</dbReference>
<reference evidence="2" key="1">
    <citation type="submission" date="2020-12" db="EMBL/GenBank/DDBJ databases">
        <title>Oil enriched cultivation method for isolating marine PHA-producing bacteria.</title>
        <authorList>
            <person name="Zheng W."/>
            <person name="Yu S."/>
            <person name="Huang Y."/>
        </authorList>
    </citation>
    <scope>NUCLEOTIDE SEQUENCE</scope>
    <source>
        <strain evidence="2">SY-2-12</strain>
    </source>
</reference>
<organism evidence="2 3">
    <name type="scientific">Roseibium aggregatum</name>
    <dbReference type="NCBI Taxonomy" id="187304"/>
    <lineage>
        <taxon>Bacteria</taxon>
        <taxon>Pseudomonadati</taxon>
        <taxon>Pseudomonadota</taxon>
        <taxon>Alphaproteobacteria</taxon>
        <taxon>Hyphomicrobiales</taxon>
        <taxon>Stappiaceae</taxon>
        <taxon>Roseibium</taxon>
    </lineage>
</organism>
<gene>
    <name evidence="2" type="ORF">JF539_23410</name>
</gene>
<name>A0A939EJ33_9HYPH</name>
<comment type="caution">
    <text evidence="2">The sequence shown here is derived from an EMBL/GenBank/DDBJ whole genome shotgun (WGS) entry which is preliminary data.</text>
</comment>
<evidence type="ECO:0000313" key="2">
    <source>
        <dbReference type="EMBL" id="MBN9673327.1"/>
    </source>
</evidence>
<dbReference type="RefSeq" id="WP_207143167.1">
    <property type="nucleotide sequence ID" value="NZ_JAEKJZ010000006.1"/>
</dbReference>
<evidence type="ECO:0000313" key="3">
    <source>
        <dbReference type="Proteomes" id="UP000664096"/>
    </source>
</evidence>
<dbReference type="Proteomes" id="UP000664096">
    <property type="component" value="Unassembled WGS sequence"/>
</dbReference>